<dbReference type="InterPro" id="IPR013785">
    <property type="entry name" value="Aldolase_TIM"/>
</dbReference>
<keyword evidence="10 11" id="KW-0119">Carbohydrate metabolism</keyword>
<evidence type="ECO:0000256" key="13">
    <source>
        <dbReference type="PIRSR" id="PIRSR001461-2"/>
    </source>
</evidence>
<gene>
    <name evidence="10 15" type="primary">rpe</name>
    <name evidence="15" type="ORF">H9945_00530</name>
</gene>
<evidence type="ECO:0000256" key="6">
    <source>
        <dbReference type="ARBA" id="ARBA00009541"/>
    </source>
</evidence>
<evidence type="ECO:0000256" key="8">
    <source>
        <dbReference type="ARBA" id="ARBA00022723"/>
    </source>
</evidence>
<keyword evidence="13" id="KW-0170">Cobalt</keyword>
<evidence type="ECO:0000256" key="4">
    <source>
        <dbReference type="ARBA" id="ARBA00001947"/>
    </source>
</evidence>
<feature type="binding site" evidence="10 13">
    <location>
        <position position="67"/>
    </location>
    <ligand>
        <name>a divalent metal cation</name>
        <dbReference type="ChEBI" id="CHEBI:60240"/>
    </ligand>
</feature>
<dbReference type="AlphaFoldDB" id="A0A9D2M5B3"/>
<dbReference type="GO" id="GO:0005737">
    <property type="term" value="C:cytoplasm"/>
    <property type="evidence" value="ECO:0007669"/>
    <property type="project" value="UniProtKB-ARBA"/>
</dbReference>
<organism evidence="15 16">
    <name type="scientific">Candidatus Gemmiger avicola</name>
    <dbReference type="NCBI Taxonomy" id="2838605"/>
    <lineage>
        <taxon>Bacteria</taxon>
        <taxon>Bacillati</taxon>
        <taxon>Bacillota</taxon>
        <taxon>Clostridia</taxon>
        <taxon>Eubacteriales</taxon>
        <taxon>Gemmiger</taxon>
    </lineage>
</organism>
<dbReference type="InterPro" id="IPR026019">
    <property type="entry name" value="Ribul_P_3_epim"/>
</dbReference>
<dbReference type="PROSITE" id="PS01085">
    <property type="entry name" value="RIBUL_P_3_EPIMER_1"/>
    <property type="match status" value="1"/>
</dbReference>
<evidence type="ECO:0000256" key="7">
    <source>
        <dbReference type="ARBA" id="ARBA00013188"/>
    </source>
</evidence>
<dbReference type="Pfam" id="PF00834">
    <property type="entry name" value="Ribul_P_3_epim"/>
    <property type="match status" value="1"/>
</dbReference>
<dbReference type="SUPFAM" id="SSF51366">
    <property type="entry name" value="Ribulose-phoshate binding barrel"/>
    <property type="match status" value="1"/>
</dbReference>
<dbReference type="Proteomes" id="UP000886803">
    <property type="component" value="Unassembled WGS sequence"/>
</dbReference>
<evidence type="ECO:0000256" key="14">
    <source>
        <dbReference type="PIRSR" id="PIRSR001461-3"/>
    </source>
</evidence>
<dbReference type="GO" id="GO:0004750">
    <property type="term" value="F:D-ribulose-phosphate 3-epimerase activity"/>
    <property type="evidence" value="ECO:0007669"/>
    <property type="project" value="UniProtKB-UniRule"/>
</dbReference>
<accession>A0A9D2M5B3</accession>
<evidence type="ECO:0000256" key="5">
    <source>
        <dbReference type="ARBA" id="ARBA00001954"/>
    </source>
</evidence>
<dbReference type="PROSITE" id="PS01086">
    <property type="entry name" value="RIBUL_P_3_EPIMER_2"/>
    <property type="match status" value="1"/>
</dbReference>
<comment type="function">
    <text evidence="10">Catalyzes the reversible epimerization of D-ribulose 5-phosphate to D-xylulose 5-phosphate.</text>
</comment>
<feature type="binding site" evidence="10 14">
    <location>
        <position position="67"/>
    </location>
    <ligand>
        <name>substrate</name>
    </ligand>
</feature>
<reference evidence="15" key="2">
    <citation type="submission" date="2021-04" db="EMBL/GenBank/DDBJ databases">
        <authorList>
            <person name="Gilroy R."/>
        </authorList>
    </citation>
    <scope>NUCLEOTIDE SEQUENCE</scope>
    <source>
        <strain evidence="15">ChiBcec8-13705</strain>
    </source>
</reference>
<comment type="cofactor">
    <cofactor evidence="10 13">
        <name>a divalent metal cation</name>
        <dbReference type="ChEBI" id="CHEBI:60240"/>
    </cofactor>
    <text evidence="10 13">Binds 1 divalent metal cation per subunit.</text>
</comment>
<dbReference type="GO" id="GO:0019323">
    <property type="term" value="P:pentose catabolic process"/>
    <property type="evidence" value="ECO:0007669"/>
    <property type="project" value="UniProtKB-UniRule"/>
</dbReference>
<dbReference type="InterPro" id="IPR011060">
    <property type="entry name" value="RibuloseP-bd_barrel"/>
</dbReference>
<feature type="binding site" evidence="14">
    <location>
        <position position="181"/>
    </location>
    <ligand>
        <name>substrate</name>
    </ligand>
</feature>
<feature type="binding site" evidence="10 13">
    <location>
        <position position="179"/>
    </location>
    <ligand>
        <name>a divalent metal cation</name>
        <dbReference type="ChEBI" id="CHEBI:60240"/>
    </ligand>
</feature>
<comment type="cofactor">
    <cofactor evidence="4">
        <name>Zn(2+)</name>
        <dbReference type="ChEBI" id="CHEBI:29105"/>
    </cofactor>
</comment>
<name>A0A9D2M5B3_9FIRM</name>
<dbReference type="FunFam" id="3.20.20.70:FF:000004">
    <property type="entry name" value="Ribulose-phosphate 3-epimerase"/>
    <property type="match status" value="1"/>
</dbReference>
<feature type="binding site" evidence="10 13">
    <location>
        <position position="35"/>
    </location>
    <ligand>
        <name>a divalent metal cation</name>
        <dbReference type="ChEBI" id="CHEBI:60240"/>
    </ligand>
</feature>
<evidence type="ECO:0000313" key="16">
    <source>
        <dbReference type="Proteomes" id="UP000886803"/>
    </source>
</evidence>
<comment type="cofactor">
    <cofactor evidence="5">
        <name>Fe(2+)</name>
        <dbReference type="ChEBI" id="CHEBI:29033"/>
    </cofactor>
</comment>
<feature type="binding site" evidence="10">
    <location>
        <begin position="179"/>
        <end position="181"/>
    </location>
    <ligand>
        <name>substrate</name>
    </ligand>
</feature>
<sequence>MQTKLSVSVLSADLAHLADQCRLALEAGADMLHIDVMDGHFVPNMTYGAPVLSCLHRALPDAYYDVHLMIDDPARYAIDFAEAGASLITFHIEAPCVRGDPAAVIAAIRKAGCRVGISVRPATPVEAVFPYLGEIDLVLVMSVEPGFGGQPFLPETPARLAALRRELHRRSLKTMLQVDGGVNAQTAPLCTGAGADVLVTGSALYHAADPAALVRSIHALQPAENPPAPHL</sequence>
<dbReference type="HAMAP" id="MF_02227">
    <property type="entry name" value="RPE"/>
    <property type="match status" value="1"/>
</dbReference>
<evidence type="ECO:0000256" key="12">
    <source>
        <dbReference type="PIRSR" id="PIRSR001461-1"/>
    </source>
</evidence>
<reference evidence="15" key="1">
    <citation type="journal article" date="2021" name="PeerJ">
        <title>Extensive microbial diversity within the chicken gut microbiome revealed by metagenomics and culture.</title>
        <authorList>
            <person name="Gilroy R."/>
            <person name="Ravi A."/>
            <person name="Getino M."/>
            <person name="Pursley I."/>
            <person name="Horton D.L."/>
            <person name="Alikhan N.F."/>
            <person name="Baker D."/>
            <person name="Gharbi K."/>
            <person name="Hall N."/>
            <person name="Watson M."/>
            <person name="Adriaenssens E.M."/>
            <person name="Foster-Nyarko E."/>
            <person name="Jarju S."/>
            <person name="Secka A."/>
            <person name="Antonio M."/>
            <person name="Oren A."/>
            <person name="Chaudhuri R.R."/>
            <person name="La Ragione R."/>
            <person name="Hildebrand F."/>
            <person name="Pallen M.J."/>
        </authorList>
    </citation>
    <scope>NUCLEOTIDE SEQUENCE</scope>
    <source>
        <strain evidence="15">ChiBcec8-13705</strain>
    </source>
</reference>
<comment type="caution">
    <text evidence="15">The sequence shown here is derived from an EMBL/GenBank/DDBJ whole genome shotgun (WGS) entry which is preliminary data.</text>
</comment>
<comment type="cofactor">
    <cofactor evidence="3">
        <name>Co(2+)</name>
        <dbReference type="ChEBI" id="CHEBI:48828"/>
    </cofactor>
</comment>
<keyword evidence="13" id="KW-0464">Manganese</keyword>
<dbReference type="PANTHER" id="PTHR11749">
    <property type="entry name" value="RIBULOSE-5-PHOSPHATE-3-EPIMERASE"/>
    <property type="match status" value="1"/>
</dbReference>
<comment type="catalytic activity">
    <reaction evidence="1 10 11">
        <text>D-ribulose 5-phosphate = D-xylulose 5-phosphate</text>
        <dbReference type="Rhea" id="RHEA:13677"/>
        <dbReference type="ChEBI" id="CHEBI:57737"/>
        <dbReference type="ChEBI" id="CHEBI:58121"/>
        <dbReference type="EC" id="5.1.3.1"/>
    </reaction>
</comment>
<comment type="cofactor">
    <cofactor evidence="2">
        <name>Mn(2+)</name>
        <dbReference type="ChEBI" id="CHEBI:29035"/>
    </cofactor>
</comment>
<evidence type="ECO:0000313" key="15">
    <source>
        <dbReference type="EMBL" id="HJB40964.1"/>
    </source>
</evidence>
<evidence type="ECO:0000256" key="3">
    <source>
        <dbReference type="ARBA" id="ARBA00001941"/>
    </source>
</evidence>
<feature type="active site" description="Proton donor" evidence="10 12">
    <location>
        <position position="179"/>
    </location>
</feature>
<dbReference type="NCBIfam" id="TIGR01163">
    <property type="entry name" value="rpe"/>
    <property type="match status" value="1"/>
</dbReference>
<comment type="similarity">
    <text evidence="6 10 11">Belongs to the ribulose-phosphate 3-epimerase family.</text>
</comment>
<feature type="binding site" evidence="10 14">
    <location>
        <begin position="146"/>
        <end position="149"/>
    </location>
    <ligand>
        <name>substrate</name>
    </ligand>
</feature>
<dbReference type="EMBL" id="DWYG01000006">
    <property type="protein sequence ID" value="HJB40964.1"/>
    <property type="molecule type" value="Genomic_DNA"/>
</dbReference>
<feature type="active site" description="Proton acceptor" evidence="10 12">
    <location>
        <position position="35"/>
    </location>
</feature>
<dbReference type="NCBIfam" id="NF004076">
    <property type="entry name" value="PRK05581.1-4"/>
    <property type="match status" value="1"/>
</dbReference>
<dbReference type="Gene3D" id="3.20.20.70">
    <property type="entry name" value="Aldolase class I"/>
    <property type="match status" value="1"/>
</dbReference>
<evidence type="ECO:0000256" key="10">
    <source>
        <dbReference type="HAMAP-Rule" id="MF_02227"/>
    </source>
</evidence>
<feature type="binding site" evidence="10 13">
    <location>
        <position position="33"/>
    </location>
    <ligand>
        <name>a divalent metal cation</name>
        <dbReference type="ChEBI" id="CHEBI:60240"/>
    </ligand>
</feature>
<keyword evidence="13" id="KW-0862">Zinc</keyword>
<evidence type="ECO:0000256" key="2">
    <source>
        <dbReference type="ARBA" id="ARBA00001936"/>
    </source>
</evidence>
<dbReference type="GO" id="GO:0046872">
    <property type="term" value="F:metal ion binding"/>
    <property type="evidence" value="ECO:0007669"/>
    <property type="project" value="UniProtKB-UniRule"/>
</dbReference>
<evidence type="ECO:0000256" key="11">
    <source>
        <dbReference type="PIRNR" id="PIRNR001461"/>
    </source>
</evidence>
<comment type="pathway">
    <text evidence="10">Carbohydrate degradation.</text>
</comment>
<feature type="binding site" evidence="10 14">
    <location>
        <position position="8"/>
    </location>
    <ligand>
        <name>substrate</name>
    </ligand>
</feature>
<dbReference type="InterPro" id="IPR000056">
    <property type="entry name" value="Ribul_P_3_epim-like"/>
</dbReference>
<keyword evidence="8 10" id="KW-0479">Metal-binding</keyword>
<keyword evidence="9 10" id="KW-0413">Isomerase</keyword>
<dbReference type="PIRSF" id="PIRSF001461">
    <property type="entry name" value="RPE"/>
    <property type="match status" value="1"/>
</dbReference>
<evidence type="ECO:0000256" key="1">
    <source>
        <dbReference type="ARBA" id="ARBA00001782"/>
    </source>
</evidence>
<evidence type="ECO:0000256" key="9">
    <source>
        <dbReference type="ARBA" id="ARBA00023235"/>
    </source>
</evidence>
<dbReference type="EC" id="5.1.3.1" evidence="7 10"/>
<dbReference type="GO" id="GO:0006098">
    <property type="term" value="P:pentose-phosphate shunt"/>
    <property type="evidence" value="ECO:0007669"/>
    <property type="project" value="UniProtKB-UniRule"/>
</dbReference>
<proteinExistence type="inferred from homology"/>
<protein>
    <recommendedName>
        <fullName evidence="7 10">Ribulose-phosphate 3-epimerase</fullName>
        <ecNumber evidence="7 10">5.1.3.1</ecNumber>
    </recommendedName>
</protein>
<feature type="binding site" evidence="10 14">
    <location>
        <begin position="201"/>
        <end position="202"/>
    </location>
    <ligand>
        <name>substrate</name>
    </ligand>
</feature>
<dbReference type="CDD" id="cd00429">
    <property type="entry name" value="RPE"/>
    <property type="match status" value="1"/>
</dbReference>